<name>A0A9Q1IRV2_SYNKA</name>
<keyword evidence="3" id="KW-1185">Reference proteome</keyword>
<organism evidence="2 3">
    <name type="scientific">Synaphobranchus kaupii</name>
    <name type="common">Kaup's arrowtooth eel</name>
    <dbReference type="NCBI Taxonomy" id="118154"/>
    <lineage>
        <taxon>Eukaryota</taxon>
        <taxon>Metazoa</taxon>
        <taxon>Chordata</taxon>
        <taxon>Craniata</taxon>
        <taxon>Vertebrata</taxon>
        <taxon>Euteleostomi</taxon>
        <taxon>Actinopterygii</taxon>
        <taxon>Neopterygii</taxon>
        <taxon>Teleostei</taxon>
        <taxon>Anguilliformes</taxon>
        <taxon>Synaphobranchidae</taxon>
        <taxon>Synaphobranchus</taxon>
    </lineage>
</organism>
<feature type="region of interest" description="Disordered" evidence="1">
    <location>
        <begin position="136"/>
        <end position="156"/>
    </location>
</feature>
<dbReference type="OrthoDB" id="10067927at2759"/>
<reference evidence="2" key="1">
    <citation type="journal article" date="2023" name="Science">
        <title>Genome structures resolve the early diversification of teleost fishes.</title>
        <authorList>
            <person name="Parey E."/>
            <person name="Louis A."/>
            <person name="Montfort J."/>
            <person name="Bouchez O."/>
            <person name="Roques C."/>
            <person name="Iampietro C."/>
            <person name="Lluch J."/>
            <person name="Castinel A."/>
            <person name="Donnadieu C."/>
            <person name="Desvignes T."/>
            <person name="Floi Bucao C."/>
            <person name="Jouanno E."/>
            <person name="Wen M."/>
            <person name="Mejri S."/>
            <person name="Dirks R."/>
            <person name="Jansen H."/>
            <person name="Henkel C."/>
            <person name="Chen W.J."/>
            <person name="Zahm M."/>
            <person name="Cabau C."/>
            <person name="Klopp C."/>
            <person name="Thompson A.W."/>
            <person name="Robinson-Rechavi M."/>
            <person name="Braasch I."/>
            <person name="Lecointre G."/>
            <person name="Bobe J."/>
            <person name="Postlethwait J.H."/>
            <person name="Berthelot C."/>
            <person name="Roest Crollius H."/>
            <person name="Guiguen Y."/>
        </authorList>
    </citation>
    <scope>NUCLEOTIDE SEQUENCE</scope>
    <source>
        <strain evidence="2">WJC10195</strain>
    </source>
</reference>
<sequence length="293" mass="32540">MDPWFMCAQWVPKFNGGEGTVKFVEWKAQVQAVLRAQALTEDQQVDFVLGALEGTARREVLLLGEWQTIDAVWEELDGWWCEQEPGSDEENNILLRDQFLLGLEDGPVKRKLQWQVRRQDSLTYRQVTTEARALEKELRGEGSASQTPAASLAMREPAVPPEVDLKQWKEEVKNELQDLLAALGRTLVAELRQQCTPGPVAPSSGGTEARGADNNHPYAPFSDQHSFPYWWDEQGRPICHKGVWRCGTCAVEVPHSLPSWGSVKCQPPATVGHMGGGKDRPTGGRTAEGRSAG</sequence>
<dbReference type="EMBL" id="JAINUF010000008">
    <property type="protein sequence ID" value="KAJ8352268.1"/>
    <property type="molecule type" value="Genomic_DNA"/>
</dbReference>
<proteinExistence type="predicted"/>
<accession>A0A9Q1IRV2</accession>
<protein>
    <submittedName>
        <fullName evidence="2">Uncharacterized protein</fullName>
    </submittedName>
</protein>
<evidence type="ECO:0000313" key="3">
    <source>
        <dbReference type="Proteomes" id="UP001152622"/>
    </source>
</evidence>
<evidence type="ECO:0000313" key="2">
    <source>
        <dbReference type="EMBL" id="KAJ8352268.1"/>
    </source>
</evidence>
<dbReference type="Proteomes" id="UP001152622">
    <property type="component" value="Chromosome 8"/>
</dbReference>
<gene>
    <name evidence="2" type="ORF">SKAU_G00237440</name>
</gene>
<feature type="region of interest" description="Disordered" evidence="1">
    <location>
        <begin position="269"/>
        <end position="293"/>
    </location>
</feature>
<dbReference type="AlphaFoldDB" id="A0A9Q1IRV2"/>
<comment type="caution">
    <text evidence="2">The sequence shown here is derived from an EMBL/GenBank/DDBJ whole genome shotgun (WGS) entry which is preliminary data.</text>
</comment>
<evidence type="ECO:0000256" key="1">
    <source>
        <dbReference type="SAM" id="MobiDB-lite"/>
    </source>
</evidence>